<name>A0A512HG03_9HYPH</name>
<evidence type="ECO:0000313" key="2">
    <source>
        <dbReference type="Proteomes" id="UP000321717"/>
    </source>
</evidence>
<dbReference type="EMBL" id="BJZP01000005">
    <property type="protein sequence ID" value="GEO84384.1"/>
    <property type="molecule type" value="Genomic_DNA"/>
</dbReference>
<dbReference type="Proteomes" id="UP000321717">
    <property type="component" value="Unassembled WGS sequence"/>
</dbReference>
<protein>
    <recommendedName>
        <fullName evidence="3">Tail tape measure protein</fullName>
    </recommendedName>
</protein>
<evidence type="ECO:0008006" key="3">
    <source>
        <dbReference type="Google" id="ProtNLM"/>
    </source>
</evidence>
<organism evidence="1 2">
    <name type="scientific">Ciceribacter naphthalenivorans</name>
    <dbReference type="NCBI Taxonomy" id="1118451"/>
    <lineage>
        <taxon>Bacteria</taxon>
        <taxon>Pseudomonadati</taxon>
        <taxon>Pseudomonadota</taxon>
        <taxon>Alphaproteobacteria</taxon>
        <taxon>Hyphomicrobiales</taxon>
        <taxon>Rhizobiaceae</taxon>
        <taxon>Ciceribacter</taxon>
    </lineage>
</organism>
<gene>
    <name evidence="1" type="ORF">RNA01_13160</name>
</gene>
<proteinExistence type="predicted"/>
<comment type="caution">
    <text evidence="1">The sequence shown here is derived from an EMBL/GenBank/DDBJ whole genome shotgun (WGS) entry which is preliminary data.</text>
</comment>
<evidence type="ECO:0000313" key="1">
    <source>
        <dbReference type="EMBL" id="GEO84384.1"/>
    </source>
</evidence>
<keyword evidence="2" id="KW-1185">Reference proteome</keyword>
<sequence>MTGEDTLALSLDLDAAEALKVLDDLEARSRSFGAALTSALKGATAGGKGLEDTLKSVGTRLADLALSAGLKPLERLLGNAMTGLISGLTTGFGAIMPFAAGGIPGRVTPFAAGGVVSAPTYFPLEGGPWPDGRGGRRGHRSLEAQLGRIARRGKQRFWHDPDQFPCDGQRRGKLCP</sequence>
<dbReference type="AlphaFoldDB" id="A0A512HG03"/>
<accession>A0A512HG03</accession>
<reference evidence="1 2" key="1">
    <citation type="submission" date="2019-07" db="EMBL/GenBank/DDBJ databases">
        <title>Whole genome shotgun sequence of Rhizobium naphthalenivorans NBRC 107585.</title>
        <authorList>
            <person name="Hosoyama A."/>
            <person name="Uohara A."/>
            <person name="Ohji S."/>
            <person name="Ichikawa N."/>
        </authorList>
    </citation>
    <scope>NUCLEOTIDE SEQUENCE [LARGE SCALE GENOMIC DNA]</scope>
    <source>
        <strain evidence="1 2">NBRC 107585</strain>
    </source>
</reference>